<organism evidence="1 2">
    <name type="scientific">Rhizophagus irregularis (strain DAOM 197198w)</name>
    <name type="common">Glomus intraradices</name>
    <dbReference type="NCBI Taxonomy" id="1432141"/>
    <lineage>
        <taxon>Eukaryota</taxon>
        <taxon>Fungi</taxon>
        <taxon>Fungi incertae sedis</taxon>
        <taxon>Mucoromycota</taxon>
        <taxon>Glomeromycotina</taxon>
        <taxon>Glomeromycetes</taxon>
        <taxon>Glomerales</taxon>
        <taxon>Glomeraceae</taxon>
        <taxon>Rhizophagus</taxon>
    </lineage>
</organism>
<dbReference type="HOGENOM" id="CLU_000288_7_8_1"/>
<dbReference type="InterPro" id="IPR011009">
    <property type="entry name" value="Kinase-like_dom_sf"/>
</dbReference>
<dbReference type="Gene3D" id="1.10.510.10">
    <property type="entry name" value="Transferase(Phosphotransferase) domain 1"/>
    <property type="match status" value="1"/>
</dbReference>
<evidence type="ECO:0000313" key="1">
    <source>
        <dbReference type="EMBL" id="EXX78269.1"/>
    </source>
</evidence>
<dbReference type="SUPFAM" id="SSF56112">
    <property type="entry name" value="Protein kinase-like (PK-like)"/>
    <property type="match status" value="1"/>
</dbReference>
<dbReference type="EMBL" id="JEMT01009325">
    <property type="protein sequence ID" value="EXX78269.1"/>
    <property type="molecule type" value="Genomic_DNA"/>
</dbReference>
<dbReference type="OrthoDB" id="2492998at2759"/>
<proteinExistence type="predicted"/>
<comment type="caution">
    <text evidence="1">The sequence shown here is derived from an EMBL/GenBank/DDBJ whole genome shotgun (WGS) entry which is preliminary data.</text>
</comment>
<evidence type="ECO:0008006" key="3">
    <source>
        <dbReference type="Google" id="ProtNLM"/>
    </source>
</evidence>
<evidence type="ECO:0000313" key="2">
    <source>
        <dbReference type="Proteomes" id="UP000022910"/>
    </source>
</evidence>
<reference evidence="1 2" key="1">
    <citation type="submission" date="2014-02" db="EMBL/GenBank/DDBJ databases">
        <title>Single nucleus genome sequencing reveals high similarity among nuclei of an endomycorrhizal fungus.</title>
        <authorList>
            <person name="Lin K."/>
            <person name="Geurts R."/>
            <person name="Zhang Z."/>
            <person name="Limpens E."/>
            <person name="Saunders D.G."/>
            <person name="Mu D."/>
            <person name="Pang E."/>
            <person name="Cao H."/>
            <person name="Cha H."/>
            <person name="Lin T."/>
            <person name="Zhou Q."/>
            <person name="Shang Y."/>
            <person name="Li Y."/>
            <person name="Ivanov S."/>
            <person name="Sharma T."/>
            <person name="Velzen R.V."/>
            <person name="Ruijter N.D."/>
            <person name="Aanen D.K."/>
            <person name="Win J."/>
            <person name="Kamoun S."/>
            <person name="Bisseling T."/>
            <person name="Huang S."/>
        </authorList>
    </citation>
    <scope>NUCLEOTIDE SEQUENCE [LARGE SCALE GENOMIC DNA]</scope>
    <source>
        <strain evidence="2">DAOM197198w</strain>
    </source>
</reference>
<name>A0A015LF14_RHIIW</name>
<sequence>MQLKIKNCNDIIVEWIPYNQLNEIKKVGKNDSAPLYSAIWTDGSLKYNYNKIEQKKISNKEVTLKYLVNSQNNITNEFLNKIKSYFVEYDNIIKIYGISQNPDTKKYIIVLENGKHCEICNEIYTDLSYKWCKLCQINNLKTNFINWTSSNEKIIELIQEMRLKIRNYDDIVVEWIPYNQLNDIKEIDKDDYSIICSAIWTDGPLKYNYDKIERIRMPNKKVALKYLVDSNNIINEFLNEAKSYTIENDDHSNIITIYGISQDIDTKGYIMVLQDCYCENCGKIYTGKRYKWCNPCQINNLKQNFASWTSGNEKVDKFIQKAQLKIDKLDDAIFEWIPYNQFDYIKEMGTTLYSAIWMNGPLCYNYDKMEWKRNPNEKINLIFYDNSFKLTNDEFLKEDNSSLFESDDFDIKIYGVSQISETKNYILILQDCYCEYFAETHEIAAM</sequence>
<protein>
    <recommendedName>
        <fullName evidence="3">Protein kinase domain-containing protein</fullName>
    </recommendedName>
</protein>
<dbReference type="Proteomes" id="UP000022910">
    <property type="component" value="Unassembled WGS sequence"/>
</dbReference>
<dbReference type="AlphaFoldDB" id="A0A015LF14"/>
<accession>A0A015LF14</accession>
<keyword evidence="2" id="KW-1185">Reference proteome</keyword>
<gene>
    <name evidence="1" type="ORF">RirG_016550</name>
</gene>